<feature type="region of interest" description="Disordered" evidence="1">
    <location>
        <begin position="1"/>
        <end position="50"/>
    </location>
</feature>
<protein>
    <submittedName>
        <fullName evidence="2">Uncharacterized protein</fullName>
    </submittedName>
</protein>
<name>A0ABV0UWP6_9TELE</name>
<dbReference type="EMBL" id="JAHRIQ010083345">
    <property type="protein sequence ID" value="MEQ2248661.1"/>
    <property type="molecule type" value="Genomic_DNA"/>
</dbReference>
<sequence>MSSNMTMTRSTQPGQLRSGSVRSISRSWSGLATGSRPEPNQKSLEGAESPYCPVTALKPEGSGEDLYGGVVQNPCCSVCKLVKNYRKHLISVIANKGFGTK</sequence>
<accession>A0ABV0UWP6</accession>
<feature type="compositionally biased region" description="Polar residues" evidence="1">
    <location>
        <begin position="1"/>
        <end position="15"/>
    </location>
</feature>
<organism evidence="2 3">
    <name type="scientific">Ilyodon furcidens</name>
    <name type="common">goldbreast splitfin</name>
    <dbReference type="NCBI Taxonomy" id="33524"/>
    <lineage>
        <taxon>Eukaryota</taxon>
        <taxon>Metazoa</taxon>
        <taxon>Chordata</taxon>
        <taxon>Craniata</taxon>
        <taxon>Vertebrata</taxon>
        <taxon>Euteleostomi</taxon>
        <taxon>Actinopterygii</taxon>
        <taxon>Neopterygii</taxon>
        <taxon>Teleostei</taxon>
        <taxon>Neoteleostei</taxon>
        <taxon>Acanthomorphata</taxon>
        <taxon>Ovalentaria</taxon>
        <taxon>Atherinomorphae</taxon>
        <taxon>Cyprinodontiformes</taxon>
        <taxon>Goodeidae</taxon>
        <taxon>Ilyodon</taxon>
    </lineage>
</organism>
<dbReference type="Proteomes" id="UP001482620">
    <property type="component" value="Unassembled WGS sequence"/>
</dbReference>
<comment type="caution">
    <text evidence="2">The sequence shown here is derived from an EMBL/GenBank/DDBJ whole genome shotgun (WGS) entry which is preliminary data.</text>
</comment>
<proteinExistence type="predicted"/>
<evidence type="ECO:0000313" key="2">
    <source>
        <dbReference type="EMBL" id="MEQ2248661.1"/>
    </source>
</evidence>
<evidence type="ECO:0000256" key="1">
    <source>
        <dbReference type="SAM" id="MobiDB-lite"/>
    </source>
</evidence>
<gene>
    <name evidence="2" type="ORF">ILYODFUR_021235</name>
</gene>
<keyword evidence="3" id="KW-1185">Reference proteome</keyword>
<reference evidence="2 3" key="1">
    <citation type="submission" date="2021-06" db="EMBL/GenBank/DDBJ databases">
        <authorList>
            <person name="Palmer J.M."/>
        </authorList>
    </citation>
    <scope>NUCLEOTIDE SEQUENCE [LARGE SCALE GENOMIC DNA]</scope>
    <source>
        <strain evidence="3">if_2019</strain>
        <tissue evidence="2">Muscle</tissue>
    </source>
</reference>
<feature type="compositionally biased region" description="Low complexity" evidence="1">
    <location>
        <begin position="17"/>
        <end position="29"/>
    </location>
</feature>
<evidence type="ECO:0000313" key="3">
    <source>
        <dbReference type="Proteomes" id="UP001482620"/>
    </source>
</evidence>